<evidence type="ECO:0000313" key="2">
    <source>
        <dbReference type="EMBL" id="SVB59057.1"/>
    </source>
</evidence>
<gene>
    <name evidence="2" type="ORF">METZ01_LOCUS211911</name>
</gene>
<evidence type="ECO:0008006" key="3">
    <source>
        <dbReference type="Google" id="ProtNLM"/>
    </source>
</evidence>
<keyword evidence="1" id="KW-0732">Signal</keyword>
<dbReference type="PANTHER" id="PTHR44103:SF1">
    <property type="entry name" value="PROPROTEIN CONVERTASE P"/>
    <property type="match status" value="1"/>
</dbReference>
<dbReference type="InterPro" id="IPR028994">
    <property type="entry name" value="Integrin_alpha_N"/>
</dbReference>
<protein>
    <recommendedName>
        <fullName evidence="3">VCBS repeat-containing protein</fullName>
    </recommendedName>
</protein>
<evidence type="ECO:0000256" key="1">
    <source>
        <dbReference type="ARBA" id="ARBA00022729"/>
    </source>
</evidence>
<dbReference type="SUPFAM" id="SSF69318">
    <property type="entry name" value="Integrin alpha N-terminal domain"/>
    <property type="match status" value="1"/>
</dbReference>
<organism evidence="2">
    <name type="scientific">marine metagenome</name>
    <dbReference type="NCBI Taxonomy" id="408172"/>
    <lineage>
        <taxon>unclassified sequences</taxon>
        <taxon>metagenomes</taxon>
        <taxon>ecological metagenomes</taxon>
    </lineage>
</organism>
<reference evidence="2" key="1">
    <citation type="submission" date="2018-05" db="EMBL/GenBank/DDBJ databases">
        <authorList>
            <person name="Lanie J.A."/>
            <person name="Ng W.-L."/>
            <person name="Kazmierczak K.M."/>
            <person name="Andrzejewski T.M."/>
            <person name="Davidsen T.M."/>
            <person name="Wayne K.J."/>
            <person name="Tettelin H."/>
            <person name="Glass J.I."/>
            <person name="Rusch D."/>
            <person name="Podicherti R."/>
            <person name="Tsui H.-C.T."/>
            <person name="Winkler M.E."/>
        </authorList>
    </citation>
    <scope>NUCLEOTIDE SEQUENCE</scope>
</reference>
<proteinExistence type="predicted"/>
<dbReference type="InterPro" id="IPR013517">
    <property type="entry name" value="FG-GAP"/>
</dbReference>
<dbReference type="PANTHER" id="PTHR44103">
    <property type="entry name" value="PROPROTEIN CONVERTASE P"/>
    <property type="match status" value="1"/>
</dbReference>
<dbReference type="Gene3D" id="2.130.10.130">
    <property type="entry name" value="Integrin alpha, N-terminal"/>
    <property type="match status" value="1"/>
</dbReference>
<dbReference type="Pfam" id="PF13517">
    <property type="entry name" value="FG-GAP_3"/>
    <property type="match status" value="1"/>
</dbReference>
<sequence>MRNICLIFLTLPFAVGAQWEKHVIVESSGVINSAVSADWNGDGRMDVIASLDGKVILFEGPGWRAHTLHSFGSGQSRNKPRSACIHSCLMDVDGDGDQDFIGSNNTVFWLECPTKPLGGPWKYRTVDDEILGTHCLITGDVNQDGQLNLIANSSRTTEKTSIPNSLTWLQVPQNPHTAKRWIRHVFARGDAPGASHYTGFGDVNADGRPDISCAAKGGDPFPGGQWFAWWEQPKDPTQPWKKHLLAASQPGATNIMPADLNGDGHTDYFATRGHGQGVLWFKGPKFKPVEIDPEIMFPHSLDLGDLDNDGDLDAVTSSKDPIGVTAWYENNGRGKFTRRVIAAKQGSYDTRAIDMDNDGDKDILIAGHTSNNVVWLENPLK</sequence>
<dbReference type="AlphaFoldDB" id="A0A382FAC9"/>
<name>A0A382FAC9_9ZZZZ</name>
<accession>A0A382FAC9</accession>
<dbReference type="EMBL" id="UINC01048483">
    <property type="protein sequence ID" value="SVB59057.1"/>
    <property type="molecule type" value="Genomic_DNA"/>
</dbReference>